<feature type="transmembrane region" description="Helical" evidence="6">
    <location>
        <begin position="395"/>
        <end position="414"/>
    </location>
</feature>
<feature type="transmembrane region" description="Helical" evidence="6">
    <location>
        <begin position="339"/>
        <end position="360"/>
    </location>
</feature>
<dbReference type="EMBL" id="BDUF01000046">
    <property type="protein sequence ID" value="GAX90065.1"/>
    <property type="molecule type" value="Genomic_DNA"/>
</dbReference>
<keyword evidence="3 6" id="KW-0812">Transmembrane</keyword>
<feature type="transmembrane region" description="Helical" evidence="6">
    <location>
        <begin position="366"/>
        <end position="388"/>
    </location>
</feature>
<feature type="transmembrane region" description="Helical" evidence="6">
    <location>
        <begin position="132"/>
        <end position="150"/>
    </location>
</feature>
<evidence type="ECO:0000256" key="5">
    <source>
        <dbReference type="ARBA" id="ARBA00023136"/>
    </source>
</evidence>
<evidence type="ECO:0000256" key="2">
    <source>
        <dbReference type="ARBA" id="ARBA00022475"/>
    </source>
</evidence>
<dbReference type="Proteomes" id="UP000217785">
    <property type="component" value="Unassembled WGS sequence"/>
</dbReference>
<dbReference type="PIRSF" id="PIRSF006060">
    <property type="entry name" value="AA_transporter"/>
    <property type="match status" value="1"/>
</dbReference>
<sequence>MSAQLQTSVEHFGYKQELNRSLTFWDLVIYGLVFMVPIAPMGIYGYVAEVSNGMVVLAYALGMFGMIFTAYSYFRMSEAFPIAGSVYTYAQRGIHPHVGFIAGWMILLDYILIPALLYVVAANALAGIVPGVPIWGWIVLFILMNTVVNIRGIELTAKANKSILIGQLIVLAIFIVAAIWAVAKGVNGATFNMKPIFNPDGFNMDVVAAATSIAVLSFLGFDAISTLSEETKGGRQVVGRATVMSLLLIGGLFMLQTYLAALIGPDLSKFENKDTVFYEIAGIAGGQWLNVLCAVATVIAWGIADSLVAQAAISRVLYSMSRDTMLPKFLSKVHPKYKSPYTSTVVVAVISVVVSLAIPLDKLTALVNFGALTAFLFLNLSVIIYFIFKQKSTAYVKHLLMPLLGLAVVGYVWYHLDGLSFQLGAVWFLIGIVVLTYFTKGFKKLPPTLMEEK</sequence>
<dbReference type="OrthoDB" id="9762947at2"/>
<evidence type="ECO:0000256" key="4">
    <source>
        <dbReference type="ARBA" id="ARBA00022989"/>
    </source>
</evidence>
<feature type="transmembrane region" description="Helical" evidence="6">
    <location>
        <begin position="420"/>
        <end position="438"/>
    </location>
</feature>
<keyword evidence="2" id="KW-1003">Cell membrane</keyword>
<feature type="transmembrane region" description="Helical" evidence="6">
    <location>
        <begin position="53"/>
        <end position="74"/>
    </location>
</feature>
<evidence type="ECO:0000256" key="1">
    <source>
        <dbReference type="ARBA" id="ARBA00004651"/>
    </source>
</evidence>
<dbReference type="GO" id="GO:0005886">
    <property type="term" value="C:plasma membrane"/>
    <property type="evidence" value="ECO:0007669"/>
    <property type="project" value="UniProtKB-SubCell"/>
</dbReference>
<dbReference type="PANTHER" id="PTHR42770:SF16">
    <property type="entry name" value="AMINO ACID PERMEASE"/>
    <property type="match status" value="1"/>
</dbReference>
<dbReference type="RefSeq" id="WP_096181773.1">
    <property type="nucleotide sequence ID" value="NZ_BDUF01000046.1"/>
</dbReference>
<feature type="transmembrane region" description="Helical" evidence="6">
    <location>
        <begin position="98"/>
        <end position="120"/>
    </location>
</feature>
<dbReference type="InterPro" id="IPR050367">
    <property type="entry name" value="APC_superfamily"/>
</dbReference>
<dbReference type="GO" id="GO:0022857">
    <property type="term" value="F:transmembrane transporter activity"/>
    <property type="evidence" value="ECO:0007669"/>
    <property type="project" value="InterPro"/>
</dbReference>
<dbReference type="PANTHER" id="PTHR42770">
    <property type="entry name" value="AMINO ACID TRANSPORTER-RELATED"/>
    <property type="match status" value="1"/>
</dbReference>
<gene>
    <name evidence="7" type="ORF">EFBL_1691</name>
</gene>
<dbReference type="Pfam" id="PF13520">
    <property type="entry name" value="AA_permease_2"/>
    <property type="match status" value="1"/>
</dbReference>
<feature type="transmembrane region" description="Helical" evidence="6">
    <location>
        <begin position="202"/>
        <end position="221"/>
    </location>
</feature>
<dbReference type="AlphaFoldDB" id="A0A292YNK5"/>
<proteinExistence type="predicted"/>
<dbReference type="InterPro" id="IPR002293">
    <property type="entry name" value="AA/rel_permease1"/>
</dbReference>
<feature type="transmembrane region" description="Helical" evidence="6">
    <location>
        <begin position="242"/>
        <end position="263"/>
    </location>
</feature>
<dbReference type="Gene3D" id="1.20.1740.10">
    <property type="entry name" value="Amino acid/polyamine transporter I"/>
    <property type="match status" value="1"/>
</dbReference>
<comment type="caution">
    <text evidence="7">The sequence shown here is derived from an EMBL/GenBank/DDBJ whole genome shotgun (WGS) entry which is preliminary data.</text>
</comment>
<evidence type="ECO:0000256" key="3">
    <source>
        <dbReference type="ARBA" id="ARBA00022692"/>
    </source>
</evidence>
<accession>A0A292YNK5</accession>
<feature type="transmembrane region" description="Helical" evidence="6">
    <location>
        <begin position="162"/>
        <end position="182"/>
    </location>
</feature>
<comment type="subcellular location">
    <subcellularLocation>
        <location evidence="1">Cell membrane</location>
        <topology evidence="1">Multi-pass membrane protein</topology>
    </subcellularLocation>
</comment>
<name>A0A292YNK5_9BACL</name>
<keyword evidence="4 6" id="KW-1133">Transmembrane helix</keyword>
<feature type="transmembrane region" description="Helical" evidence="6">
    <location>
        <begin position="24"/>
        <end position="47"/>
    </location>
</feature>
<organism evidence="7 8">
    <name type="scientific">Effusibacillus lacus</name>
    <dbReference type="NCBI Taxonomy" id="1348429"/>
    <lineage>
        <taxon>Bacteria</taxon>
        <taxon>Bacillati</taxon>
        <taxon>Bacillota</taxon>
        <taxon>Bacilli</taxon>
        <taxon>Bacillales</taxon>
        <taxon>Alicyclobacillaceae</taxon>
        <taxon>Effusibacillus</taxon>
    </lineage>
</organism>
<keyword evidence="8" id="KW-1185">Reference proteome</keyword>
<keyword evidence="5 6" id="KW-0472">Membrane</keyword>
<protein>
    <submittedName>
        <fullName evidence="7">Porin</fullName>
    </submittedName>
</protein>
<evidence type="ECO:0000256" key="6">
    <source>
        <dbReference type="SAM" id="Phobius"/>
    </source>
</evidence>
<evidence type="ECO:0000313" key="7">
    <source>
        <dbReference type="EMBL" id="GAX90065.1"/>
    </source>
</evidence>
<reference evidence="8" key="1">
    <citation type="submission" date="2017-07" db="EMBL/GenBank/DDBJ databases">
        <title>Draft genome sequence of Effusibacillus lacus strain skLN1.</title>
        <authorList>
            <person name="Watanabe M."/>
            <person name="Kojima H."/>
            <person name="Fukui M."/>
        </authorList>
    </citation>
    <scope>NUCLEOTIDE SEQUENCE [LARGE SCALE GENOMIC DNA]</scope>
    <source>
        <strain evidence="8">skLN1</strain>
    </source>
</reference>
<evidence type="ECO:0000313" key="8">
    <source>
        <dbReference type="Proteomes" id="UP000217785"/>
    </source>
</evidence>